<keyword evidence="3" id="KW-0067">ATP-binding</keyword>
<dbReference type="InterPro" id="IPR006935">
    <property type="entry name" value="Helicase/UvrB_N"/>
</dbReference>
<evidence type="ECO:0000313" key="3">
    <source>
        <dbReference type="EMBL" id="MFC0477054.1"/>
    </source>
</evidence>
<dbReference type="Pfam" id="PF04851">
    <property type="entry name" value="ResIII"/>
    <property type="match status" value="1"/>
</dbReference>
<dbReference type="SUPFAM" id="SSF52540">
    <property type="entry name" value="P-loop containing nucleoside triphosphate hydrolases"/>
    <property type="match status" value="2"/>
</dbReference>
<protein>
    <submittedName>
        <fullName evidence="3">DEAD/DEAH box helicase family protein</fullName>
    </submittedName>
</protein>
<dbReference type="InterPro" id="IPR027417">
    <property type="entry name" value="P-loop_NTPase"/>
</dbReference>
<keyword evidence="4" id="KW-1185">Reference proteome</keyword>
<evidence type="ECO:0000259" key="2">
    <source>
        <dbReference type="Pfam" id="PF19778"/>
    </source>
</evidence>
<dbReference type="GO" id="GO:0004386">
    <property type="term" value="F:helicase activity"/>
    <property type="evidence" value="ECO:0007669"/>
    <property type="project" value="UniProtKB-KW"/>
</dbReference>
<dbReference type="PANTHER" id="PTHR47396:SF1">
    <property type="entry name" value="ATP-DEPENDENT HELICASE IRC3-RELATED"/>
    <property type="match status" value="1"/>
</dbReference>
<name>A0ABV6KUQ5_9BACI</name>
<organism evidence="3 4">
    <name type="scientific">Robertmurraya beringensis</name>
    <dbReference type="NCBI Taxonomy" id="641660"/>
    <lineage>
        <taxon>Bacteria</taxon>
        <taxon>Bacillati</taxon>
        <taxon>Bacillota</taxon>
        <taxon>Bacilli</taxon>
        <taxon>Bacillales</taxon>
        <taxon>Bacillaceae</taxon>
        <taxon>Robertmurraya</taxon>
    </lineage>
</organism>
<feature type="domain" description="Type III restriction enzyme C-terminal endonuclease" evidence="2">
    <location>
        <begin position="769"/>
        <end position="872"/>
    </location>
</feature>
<keyword evidence="3" id="KW-0378">Hydrolase</keyword>
<dbReference type="InterPro" id="IPR050742">
    <property type="entry name" value="Helicase_Restrict-Modif_Enz"/>
</dbReference>
<comment type="caution">
    <text evidence="3">The sequence shown here is derived from an EMBL/GenBank/DDBJ whole genome shotgun (WGS) entry which is preliminary data.</text>
</comment>
<keyword evidence="3" id="KW-0547">Nucleotide-binding</keyword>
<dbReference type="RefSeq" id="WP_160548402.1">
    <property type="nucleotide sequence ID" value="NZ_JBHLUU010000116.1"/>
</dbReference>
<evidence type="ECO:0000313" key="4">
    <source>
        <dbReference type="Proteomes" id="UP001589738"/>
    </source>
</evidence>
<dbReference type="PANTHER" id="PTHR47396">
    <property type="entry name" value="TYPE I RESTRICTION ENZYME ECOKI R PROTEIN"/>
    <property type="match status" value="1"/>
</dbReference>
<sequence length="877" mass="101732">MKIQFEANQDYQLDAIKSVVEVFNGQPLAKGQYEVDLTGMVGGFLSELGTGNQLLLEDWQILKNVQAIQEENKISPIDELKGMHFSIDMETGTGKTYVYLRTIHELHQKYGFTKFIIVVPSVAIREGVLKNLEITQDHFQTIFGKQPLDYWVYDSSRVSLLRQFASSKELQIMVINIDAFNKKDNNIIHKENDKLSGRKPIEFIQATNPILIIDEPQNMESKQAKDAIQSLNPLCTLRYSATHRKLYNQLYRLGPVQAYDMKLVKKIEVDSVLDDPDFNQPFIAVESIKATKTKITAKVKMDIQEKNGPKRKSISISKNGTDLYEISNERTMYKGFVVDYIDAGSGYIAFTNGVSLNEGQTIGGQTDELMKVQIYETVKEHLEKELRIRQKRPEGRRLKVLSLFFIDKVSNYTEDDGKIRLWFIDAYEELSFKPRYKDLNLPTVEKVHNGYFATDTKGKAKDTRGNTKADDEAYQLIMKDKERLLSLEEPLRFIFSHSALREGWDNPNVFQICTLNETKSELKKRQEIGRGLRLPVDETGNRIFDDHINRLTIIANENYEDFATSLQTEIEEETGEVFNKERINNKRERKKVNLIPKWRDHTEFVELWERIKYKTRYSVHYDSNDLIVRAATAIRQMPKVEKTKIYTRKASFGITKDGISNKMLAINEASIDYKITNIPDILSYIQKETELTRKTIAVILKKSNRLADIWQNPQQFLDQVTKAIRITMQKMMVEGIKYEKISGDEYEMRLFEENEIEGYISRMVSVEGSIYDALEYDSEVEKKFAEELDQREDIKFFLKLPRWFTVDTPLGKYNPDWAIVRQRVGEEAKLYLVAETKSTLDETKLRESENDKIECGKAHFNVLEEVTFKKVTAAEQV</sequence>
<accession>A0ABV6KUQ5</accession>
<evidence type="ECO:0000259" key="1">
    <source>
        <dbReference type="Pfam" id="PF04851"/>
    </source>
</evidence>
<reference evidence="3 4" key="1">
    <citation type="submission" date="2024-09" db="EMBL/GenBank/DDBJ databases">
        <authorList>
            <person name="Sun Q."/>
            <person name="Mori K."/>
        </authorList>
    </citation>
    <scope>NUCLEOTIDE SEQUENCE [LARGE SCALE GENOMIC DNA]</scope>
    <source>
        <strain evidence="3 4">CGMCC 1.9126</strain>
    </source>
</reference>
<dbReference type="Proteomes" id="UP001589738">
    <property type="component" value="Unassembled WGS sequence"/>
</dbReference>
<dbReference type="EMBL" id="JBHLUU010000116">
    <property type="protein sequence ID" value="MFC0477054.1"/>
    <property type="molecule type" value="Genomic_DNA"/>
</dbReference>
<dbReference type="InterPro" id="IPR045572">
    <property type="entry name" value="RE_endonuc_C"/>
</dbReference>
<proteinExistence type="predicted"/>
<dbReference type="Gene3D" id="3.40.50.300">
    <property type="entry name" value="P-loop containing nucleotide triphosphate hydrolases"/>
    <property type="match status" value="2"/>
</dbReference>
<gene>
    <name evidence="3" type="ORF">ACFFHF_17765</name>
</gene>
<dbReference type="Pfam" id="PF19778">
    <property type="entry name" value="RE_endonuc"/>
    <property type="match status" value="1"/>
</dbReference>
<keyword evidence="3" id="KW-0347">Helicase</keyword>
<feature type="domain" description="Helicase/UvrB N-terminal" evidence="1">
    <location>
        <begin position="66"/>
        <end position="243"/>
    </location>
</feature>